<feature type="transmembrane region" description="Helical" evidence="5">
    <location>
        <begin position="420"/>
        <end position="444"/>
    </location>
</feature>
<keyword evidence="3 5" id="KW-1133">Transmembrane helix</keyword>
<dbReference type="InterPro" id="IPR020846">
    <property type="entry name" value="MFS_dom"/>
</dbReference>
<accession>A0ABR1C4X7</accession>
<feature type="transmembrane region" description="Helical" evidence="5">
    <location>
        <begin position="367"/>
        <end position="388"/>
    </location>
</feature>
<evidence type="ECO:0000313" key="7">
    <source>
        <dbReference type="EMBL" id="KAK6732815.1"/>
    </source>
</evidence>
<evidence type="ECO:0000259" key="6">
    <source>
        <dbReference type="PROSITE" id="PS50850"/>
    </source>
</evidence>
<feature type="transmembrane region" description="Helical" evidence="5">
    <location>
        <begin position="202"/>
        <end position="219"/>
    </location>
</feature>
<reference evidence="7 8" key="1">
    <citation type="submission" date="2023-08" db="EMBL/GenBank/DDBJ databases">
        <title>A Necator americanus chromosomal reference genome.</title>
        <authorList>
            <person name="Ilik V."/>
            <person name="Petrzelkova K.J."/>
            <person name="Pardy F."/>
            <person name="Fuh T."/>
            <person name="Niatou-Singa F.S."/>
            <person name="Gouil Q."/>
            <person name="Baker L."/>
            <person name="Ritchie M.E."/>
            <person name="Jex A.R."/>
            <person name="Gazzola D."/>
            <person name="Li H."/>
            <person name="Toshio Fujiwara R."/>
            <person name="Zhan B."/>
            <person name="Aroian R.V."/>
            <person name="Pafco B."/>
            <person name="Schwarz E.M."/>
        </authorList>
    </citation>
    <scope>NUCLEOTIDE SEQUENCE [LARGE SCALE GENOMIC DNA]</scope>
    <source>
        <strain evidence="7 8">Aroian</strain>
        <tissue evidence="7">Whole animal</tissue>
    </source>
</reference>
<keyword evidence="8" id="KW-1185">Reference proteome</keyword>
<dbReference type="Pfam" id="PF00083">
    <property type="entry name" value="Sugar_tr"/>
    <property type="match status" value="1"/>
</dbReference>
<dbReference type="Proteomes" id="UP001303046">
    <property type="component" value="Unassembled WGS sequence"/>
</dbReference>
<dbReference type="InterPro" id="IPR005828">
    <property type="entry name" value="MFS_sugar_transport-like"/>
</dbReference>
<dbReference type="Gene3D" id="1.20.1250.20">
    <property type="entry name" value="MFS general substrate transporter like domains"/>
    <property type="match status" value="1"/>
</dbReference>
<evidence type="ECO:0000256" key="2">
    <source>
        <dbReference type="ARBA" id="ARBA00022692"/>
    </source>
</evidence>
<feature type="transmembrane region" description="Helical" evidence="5">
    <location>
        <begin position="226"/>
        <end position="249"/>
    </location>
</feature>
<keyword evidence="4 5" id="KW-0472">Membrane</keyword>
<proteinExistence type="predicted"/>
<protein>
    <recommendedName>
        <fullName evidence="6">Major facilitator superfamily (MFS) profile domain-containing protein</fullName>
    </recommendedName>
</protein>
<name>A0ABR1C4X7_NECAM</name>
<dbReference type="CDD" id="cd17317">
    <property type="entry name" value="MFS_SLC22"/>
    <property type="match status" value="1"/>
</dbReference>
<comment type="caution">
    <text evidence="7">The sequence shown here is derived from an EMBL/GenBank/DDBJ whole genome shotgun (WGS) entry which is preliminary data.</text>
</comment>
<feature type="domain" description="Major facilitator superfamily (MFS) profile" evidence="6">
    <location>
        <begin position="80"/>
        <end position="511"/>
    </location>
</feature>
<dbReference type="PROSITE" id="PS50850">
    <property type="entry name" value="MFS"/>
    <property type="match status" value="1"/>
</dbReference>
<organism evidence="7 8">
    <name type="scientific">Necator americanus</name>
    <name type="common">Human hookworm</name>
    <dbReference type="NCBI Taxonomy" id="51031"/>
    <lineage>
        <taxon>Eukaryota</taxon>
        <taxon>Metazoa</taxon>
        <taxon>Ecdysozoa</taxon>
        <taxon>Nematoda</taxon>
        <taxon>Chromadorea</taxon>
        <taxon>Rhabditida</taxon>
        <taxon>Rhabditina</taxon>
        <taxon>Rhabditomorpha</taxon>
        <taxon>Strongyloidea</taxon>
        <taxon>Ancylostomatidae</taxon>
        <taxon>Bunostominae</taxon>
        <taxon>Necator</taxon>
    </lineage>
</organism>
<comment type="subcellular location">
    <subcellularLocation>
        <location evidence="1">Membrane</location>
        <topology evidence="1">Multi-pass membrane protein</topology>
    </subcellularLocation>
</comment>
<dbReference type="SUPFAM" id="SSF103473">
    <property type="entry name" value="MFS general substrate transporter"/>
    <property type="match status" value="1"/>
</dbReference>
<sequence>MTSSFNAIGGESIDVDIGFLCISRRSARMVYTIGENRITPKQENPLEAIVVQFPEQPKKISFDFLLVQHLGNFGRYQLLQFVLLCLPTIFVAMHVMSWTFVAAPPEIICSNSTTGENCTTNGYSAVDKWEMNGDRSWIKATVQSLYYIGQMTGSLFCGVMGDKIGRKRVFYLAIVIQTLCGTLLTVAPTWWLFAILKGGTGFSQPGIFGVAVVLGMELVGAKYRRLGAVIAGAFYAFGEMILAGMAYVITDYRVLHAAIALPSLIFLSYWWLVPESARWLVTKERYEEADVILHKAARINGSYVPEKWWEQLEISQNSKYTSFGITDLVRTPKMRRRTLVCFFLWPVNTMMYYGLTMKSDLGGGNLYVNFAMSAAMEIPALLLVYFLIDRIGRRQIVAGSLAMAGLCLVLNWIIGDDVPFYWGMLQVMITKGAVTVSYTAMYTYTSELFPTVVRNTAVGCCSTIARVGAIMSSYMALWLVEAYGKLAMVIPFSLLSLTAAILTAAFLPETMKKPMPESISEVEGTKI</sequence>
<feature type="transmembrane region" description="Helical" evidence="5">
    <location>
        <begin position="395"/>
        <end position="414"/>
    </location>
</feature>
<feature type="transmembrane region" description="Helical" evidence="5">
    <location>
        <begin position="486"/>
        <end position="507"/>
    </location>
</feature>
<evidence type="ECO:0000256" key="1">
    <source>
        <dbReference type="ARBA" id="ARBA00004141"/>
    </source>
</evidence>
<feature type="transmembrane region" description="Helical" evidence="5">
    <location>
        <begin position="169"/>
        <end position="196"/>
    </location>
</feature>
<dbReference type="InterPro" id="IPR036259">
    <property type="entry name" value="MFS_trans_sf"/>
</dbReference>
<evidence type="ECO:0000313" key="8">
    <source>
        <dbReference type="Proteomes" id="UP001303046"/>
    </source>
</evidence>
<evidence type="ECO:0000256" key="3">
    <source>
        <dbReference type="ARBA" id="ARBA00022989"/>
    </source>
</evidence>
<feature type="transmembrane region" description="Helical" evidence="5">
    <location>
        <begin position="255"/>
        <end position="273"/>
    </location>
</feature>
<keyword evidence="2 5" id="KW-0812">Transmembrane</keyword>
<feature type="transmembrane region" description="Helical" evidence="5">
    <location>
        <begin position="78"/>
        <end position="96"/>
    </location>
</feature>
<dbReference type="EMBL" id="JAVFWL010000002">
    <property type="protein sequence ID" value="KAK6732815.1"/>
    <property type="molecule type" value="Genomic_DNA"/>
</dbReference>
<gene>
    <name evidence="7" type="primary">Necator_chrII.g4700</name>
    <name evidence="7" type="ORF">RB195_016908</name>
</gene>
<feature type="transmembrane region" description="Helical" evidence="5">
    <location>
        <begin position="338"/>
        <end position="355"/>
    </location>
</feature>
<feature type="transmembrane region" description="Helical" evidence="5">
    <location>
        <begin position="456"/>
        <end position="480"/>
    </location>
</feature>
<evidence type="ECO:0000256" key="5">
    <source>
        <dbReference type="SAM" id="Phobius"/>
    </source>
</evidence>
<dbReference type="PANTHER" id="PTHR24064">
    <property type="entry name" value="SOLUTE CARRIER FAMILY 22 MEMBER"/>
    <property type="match status" value="1"/>
</dbReference>
<evidence type="ECO:0000256" key="4">
    <source>
        <dbReference type="ARBA" id="ARBA00023136"/>
    </source>
</evidence>